<feature type="binding site" evidence="1">
    <location>
        <position position="54"/>
    </location>
    <ligand>
        <name>ATP</name>
        <dbReference type="ChEBI" id="CHEBI:30616"/>
    </ligand>
</feature>
<dbReference type="Gene3D" id="1.25.40.10">
    <property type="entry name" value="Tetratricopeptide repeat domain"/>
    <property type="match status" value="1"/>
</dbReference>
<keyword evidence="1" id="KW-0547">Nucleotide-binding</keyword>
<proteinExistence type="predicted"/>
<dbReference type="InterPro" id="IPR000719">
    <property type="entry name" value="Prot_kinase_dom"/>
</dbReference>
<dbReference type="Proteomes" id="UP000615446">
    <property type="component" value="Unassembled WGS sequence"/>
</dbReference>
<dbReference type="InterPro" id="IPR001245">
    <property type="entry name" value="Ser-Thr/Tyr_kinase_cat_dom"/>
</dbReference>
<reference evidence="3" key="1">
    <citation type="submission" date="2019-10" db="EMBL/GenBank/DDBJ databases">
        <title>Conservation and host-specific expression of non-tandemly repeated heterogenous ribosome RNA gene in arbuscular mycorrhizal fungi.</title>
        <authorList>
            <person name="Maeda T."/>
            <person name="Kobayashi Y."/>
            <person name="Nakagawa T."/>
            <person name="Ezawa T."/>
            <person name="Yamaguchi K."/>
            <person name="Bino T."/>
            <person name="Nishimoto Y."/>
            <person name="Shigenobu S."/>
            <person name="Kawaguchi M."/>
        </authorList>
    </citation>
    <scope>NUCLEOTIDE SEQUENCE</scope>
    <source>
        <strain evidence="3">HR1</strain>
    </source>
</reference>
<dbReference type="Gene3D" id="1.10.510.10">
    <property type="entry name" value="Transferase(Phosphotransferase) domain 1"/>
    <property type="match status" value="1"/>
</dbReference>
<keyword evidence="3" id="KW-0808">Transferase</keyword>
<dbReference type="AlphaFoldDB" id="A0A8H3M8E8"/>
<gene>
    <name evidence="3" type="ORF">RCL2_002750800</name>
</gene>
<accession>A0A8H3M8E8</accession>
<dbReference type="SUPFAM" id="SSF81901">
    <property type="entry name" value="HCP-like"/>
    <property type="match status" value="1"/>
</dbReference>
<dbReference type="PANTHER" id="PTHR44329">
    <property type="entry name" value="SERINE/THREONINE-PROTEIN KINASE TNNI3K-RELATED"/>
    <property type="match status" value="1"/>
</dbReference>
<name>A0A8H3M8E8_9GLOM</name>
<dbReference type="EMBL" id="BLAL01000297">
    <property type="protein sequence ID" value="GET01080.1"/>
    <property type="molecule type" value="Genomic_DNA"/>
</dbReference>
<feature type="domain" description="Protein kinase" evidence="2">
    <location>
        <begin position="25"/>
        <end position="284"/>
    </location>
</feature>
<dbReference type="OrthoDB" id="272077at2759"/>
<dbReference type="InterPro" id="IPR017441">
    <property type="entry name" value="Protein_kinase_ATP_BS"/>
</dbReference>
<dbReference type="InterPro" id="IPR011990">
    <property type="entry name" value="TPR-like_helical_dom_sf"/>
</dbReference>
<dbReference type="PRINTS" id="PR00109">
    <property type="entry name" value="TYRKINASE"/>
</dbReference>
<dbReference type="SUPFAM" id="SSF56112">
    <property type="entry name" value="Protein kinase-like (PK-like)"/>
    <property type="match status" value="1"/>
</dbReference>
<evidence type="ECO:0000256" key="1">
    <source>
        <dbReference type="PROSITE-ProRule" id="PRU10141"/>
    </source>
</evidence>
<evidence type="ECO:0000313" key="3">
    <source>
        <dbReference type="EMBL" id="GET01080.1"/>
    </source>
</evidence>
<dbReference type="GO" id="GO:0005524">
    <property type="term" value="F:ATP binding"/>
    <property type="evidence" value="ECO:0007669"/>
    <property type="project" value="UniProtKB-UniRule"/>
</dbReference>
<dbReference type="Pfam" id="PF08238">
    <property type="entry name" value="Sel1"/>
    <property type="match status" value="4"/>
</dbReference>
<sequence length="566" mass="65361">MTSLNEWIDMKIKDGDINYFEYDEFINMEKVGEGAFGIVKRADWKSGEIKVALKVLTRNSAVDEHNMKKFLKELNNLRKVCFHPNINQFFGITKEPVSNNYMMVLQYANQGNLREYLMSRFNSLQWSDKVQLALDITRGLKCLHSRKIIHRDLHAKNILVHKDRPMIADLGLSKQLNVDITSSSTVYGMPAYVDPQCYKSDNYIRDKKSDIYSLGVLLWEITSGCPPFSKSPIHTLNIKIANGLREQPVVNTPLPYVNLYKKCWNDDPDLRPTVDEVFEALERMSSRDNTINVNNEINSSAILKDLNKLILNSNNSDSINQDDSLPQSMIISTTIDLSQQISTPLSSVLSSISEDETGLNNTLNEIIIGYLDYNKKGQTSSFDFDKVLRKYESKSREIFNYLLNNPEIHHHKVMVGKFYHEGFGCKQNDDLAFEWYTKAIQQNDINGYYEIGHYYYCKINYEKAFEFFHLAIDNGLNTAFYFLAYCYKFGYGLDNDPVEAFKLYKTSSENGFIPSQYELAKCYKNGIGTQEDKNEALKWYKSYRNNDGKCEVTSDIEEIEKELGQK</sequence>
<dbReference type="InterPro" id="IPR051681">
    <property type="entry name" value="Ser/Thr_Kinases-Pseudokinases"/>
</dbReference>
<dbReference type="PROSITE" id="PS00107">
    <property type="entry name" value="PROTEIN_KINASE_ATP"/>
    <property type="match status" value="1"/>
</dbReference>
<dbReference type="GO" id="GO:0004674">
    <property type="term" value="F:protein serine/threonine kinase activity"/>
    <property type="evidence" value="ECO:0007669"/>
    <property type="project" value="TreeGrafter"/>
</dbReference>
<organism evidence="3 4">
    <name type="scientific">Rhizophagus clarus</name>
    <dbReference type="NCBI Taxonomy" id="94130"/>
    <lineage>
        <taxon>Eukaryota</taxon>
        <taxon>Fungi</taxon>
        <taxon>Fungi incertae sedis</taxon>
        <taxon>Mucoromycota</taxon>
        <taxon>Glomeromycotina</taxon>
        <taxon>Glomeromycetes</taxon>
        <taxon>Glomerales</taxon>
        <taxon>Glomeraceae</taxon>
        <taxon>Rhizophagus</taxon>
    </lineage>
</organism>
<dbReference type="InterPro" id="IPR006597">
    <property type="entry name" value="Sel1-like"/>
</dbReference>
<dbReference type="InterPro" id="IPR011009">
    <property type="entry name" value="Kinase-like_dom_sf"/>
</dbReference>
<comment type="caution">
    <text evidence="3">The sequence shown here is derived from an EMBL/GenBank/DDBJ whole genome shotgun (WGS) entry which is preliminary data.</text>
</comment>
<dbReference type="Pfam" id="PF07714">
    <property type="entry name" value="PK_Tyr_Ser-Thr"/>
    <property type="match status" value="1"/>
</dbReference>
<dbReference type="PROSITE" id="PS50011">
    <property type="entry name" value="PROTEIN_KINASE_DOM"/>
    <property type="match status" value="1"/>
</dbReference>
<dbReference type="SMART" id="SM00671">
    <property type="entry name" value="SEL1"/>
    <property type="match status" value="4"/>
</dbReference>
<protein>
    <submittedName>
        <fullName evidence="3">Kinase-like domain-containing protein</fullName>
    </submittedName>
</protein>
<evidence type="ECO:0000259" key="2">
    <source>
        <dbReference type="PROSITE" id="PS50011"/>
    </source>
</evidence>
<evidence type="ECO:0000313" key="4">
    <source>
        <dbReference type="Proteomes" id="UP000615446"/>
    </source>
</evidence>
<keyword evidence="3" id="KW-0418">Kinase</keyword>
<keyword evidence="1" id="KW-0067">ATP-binding</keyword>